<reference evidence="1" key="1">
    <citation type="submission" date="2019-12" db="EMBL/GenBank/DDBJ databases">
        <title>Genome sequencing and annotation of Brassica cretica.</title>
        <authorList>
            <person name="Studholme D.J."/>
            <person name="Sarris P."/>
        </authorList>
    </citation>
    <scope>NUCLEOTIDE SEQUENCE</scope>
    <source>
        <strain evidence="1">PFS-109/04</strain>
        <tissue evidence="1">Leaf</tissue>
    </source>
</reference>
<sequence>MLSNSESGDVNDLLLELEGIPPVLGSGEVGNKTRVVTVTGGPSNTEAQSQDWALVDGGLTLSLSPIRESNVDEKVEIRKKMGWKSPHRGLVYWRLRAHRKMIIPWRMTLRRVK</sequence>
<dbReference type="AlphaFoldDB" id="A0A8S9SC83"/>
<protein>
    <submittedName>
        <fullName evidence="1">Uncharacterized protein</fullName>
    </submittedName>
</protein>
<gene>
    <name evidence="1" type="ORF">F2Q69_00034507</name>
</gene>
<accession>A0A8S9SC83</accession>
<comment type="caution">
    <text evidence="1">The sequence shown here is derived from an EMBL/GenBank/DDBJ whole genome shotgun (WGS) entry which is preliminary data.</text>
</comment>
<organism evidence="1 2">
    <name type="scientific">Brassica cretica</name>
    <name type="common">Mustard</name>
    <dbReference type="NCBI Taxonomy" id="69181"/>
    <lineage>
        <taxon>Eukaryota</taxon>
        <taxon>Viridiplantae</taxon>
        <taxon>Streptophyta</taxon>
        <taxon>Embryophyta</taxon>
        <taxon>Tracheophyta</taxon>
        <taxon>Spermatophyta</taxon>
        <taxon>Magnoliopsida</taxon>
        <taxon>eudicotyledons</taxon>
        <taxon>Gunneridae</taxon>
        <taxon>Pentapetalae</taxon>
        <taxon>rosids</taxon>
        <taxon>malvids</taxon>
        <taxon>Brassicales</taxon>
        <taxon>Brassicaceae</taxon>
        <taxon>Brassiceae</taxon>
        <taxon>Brassica</taxon>
    </lineage>
</organism>
<dbReference type="EMBL" id="QGKX02000004">
    <property type="protein sequence ID" value="KAF3599452.1"/>
    <property type="molecule type" value="Genomic_DNA"/>
</dbReference>
<proteinExistence type="predicted"/>
<evidence type="ECO:0000313" key="1">
    <source>
        <dbReference type="EMBL" id="KAF3599452.1"/>
    </source>
</evidence>
<evidence type="ECO:0000313" key="2">
    <source>
        <dbReference type="Proteomes" id="UP000712600"/>
    </source>
</evidence>
<name>A0A8S9SC83_BRACR</name>
<dbReference type="Proteomes" id="UP000712600">
    <property type="component" value="Unassembled WGS sequence"/>
</dbReference>